<dbReference type="AlphaFoldDB" id="A0A6A5KBV3"/>
<proteinExistence type="predicted"/>
<evidence type="ECO:0000313" key="3">
    <source>
        <dbReference type="Proteomes" id="UP000800040"/>
    </source>
</evidence>
<gene>
    <name evidence="2" type="ORF">BDW02DRAFT_648262</name>
</gene>
<sequence length="303" mass="33132">MPAAKTEVLMLRRGEMTNGKVLSRLKGAMDGICCRSPGYLLEVSAPSNTSIDLPSTVAPQDFAYVPPVQNSPSERSFFAYTSSHQPPAITHSSRYNARAFSSKPSSIASSSSLTASTTKAVSYPASICSSSATSTYSGSRKATRALYEYPIRDRYGRVIDKGKRKMVWAEDEDVGRTTGKAHAVGGAHMMNYPRSGARSWNHDVSRKYAVDEFAPGPSSAASPARARHDSMDLDSPEPEAEVKLSPGGEALKRAMGKSLAKEQAKRRKKDFLKRIFKDMKHPQFDGKATWDSWKSILGKRKAE</sequence>
<dbReference type="EMBL" id="ML975315">
    <property type="protein sequence ID" value="KAF1833651.1"/>
    <property type="molecule type" value="Genomic_DNA"/>
</dbReference>
<feature type="compositionally biased region" description="Low complexity" evidence="1">
    <location>
        <begin position="214"/>
        <end position="224"/>
    </location>
</feature>
<keyword evidence="3" id="KW-1185">Reference proteome</keyword>
<dbReference type="Proteomes" id="UP000800040">
    <property type="component" value="Unassembled WGS sequence"/>
</dbReference>
<organism evidence="2 3">
    <name type="scientific">Decorospora gaudefroyi</name>
    <dbReference type="NCBI Taxonomy" id="184978"/>
    <lineage>
        <taxon>Eukaryota</taxon>
        <taxon>Fungi</taxon>
        <taxon>Dikarya</taxon>
        <taxon>Ascomycota</taxon>
        <taxon>Pezizomycotina</taxon>
        <taxon>Dothideomycetes</taxon>
        <taxon>Pleosporomycetidae</taxon>
        <taxon>Pleosporales</taxon>
        <taxon>Pleosporineae</taxon>
        <taxon>Pleosporaceae</taxon>
        <taxon>Decorospora</taxon>
    </lineage>
</organism>
<protein>
    <submittedName>
        <fullName evidence="2">Uncharacterized protein</fullName>
    </submittedName>
</protein>
<evidence type="ECO:0000256" key="1">
    <source>
        <dbReference type="SAM" id="MobiDB-lite"/>
    </source>
</evidence>
<name>A0A6A5KBV3_9PLEO</name>
<feature type="region of interest" description="Disordered" evidence="1">
    <location>
        <begin position="213"/>
        <end position="244"/>
    </location>
</feature>
<evidence type="ECO:0000313" key="2">
    <source>
        <dbReference type="EMBL" id="KAF1833651.1"/>
    </source>
</evidence>
<accession>A0A6A5KBV3</accession>
<reference evidence="2" key="1">
    <citation type="submission" date="2020-01" db="EMBL/GenBank/DDBJ databases">
        <authorList>
            <consortium name="DOE Joint Genome Institute"/>
            <person name="Haridas S."/>
            <person name="Albert R."/>
            <person name="Binder M."/>
            <person name="Bloem J."/>
            <person name="Labutti K."/>
            <person name="Salamov A."/>
            <person name="Andreopoulos B."/>
            <person name="Baker S.E."/>
            <person name="Barry K."/>
            <person name="Bills G."/>
            <person name="Bluhm B.H."/>
            <person name="Cannon C."/>
            <person name="Castanera R."/>
            <person name="Culley D.E."/>
            <person name="Daum C."/>
            <person name="Ezra D."/>
            <person name="Gonzalez J.B."/>
            <person name="Henrissat B."/>
            <person name="Kuo A."/>
            <person name="Liang C."/>
            <person name="Lipzen A."/>
            <person name="Lutzoni F."/>
            <person name="Magnuson J."/>
            <person name="Mondo S."/>
            <person name="Nolan M."/>
            <person name="Ohm R."/>
            <person name="Pangilinan J."/>
            <person name="Park H.-J."/>
            <person name="Ramirez L."/>
            <person name="Alfaro M."/>
            <person name="Sun H."/>
            <person name="Tritt A."/>
            <person name="Yoshinaga Y."/>
            <person name="Zwiers L.-H."/>
            <person name="Turgeon B.G."/>
            <person name="Goodwin S.B."/>
            <person name="Spatafora J.W."/>
            <person name="Crous P.W."/>
            <person name="Grigoriev I.V."/>
        </authorList>
    </citation>
    <scope>NUCLEOTIDE SEQUENCE</scope>
    <source>
        <strain evidence="2">P77</strain>
    </source>
</reference>